<keyword evidence="2" id="KW-1185">Reference proteome</keyword>
<dbReference type="VEuPathDB" id="VectorBase:GAUT027636"/>
<protein>
    <submittedName>
        <fullName evidence="1">Uncharacterized protein</fullName>
    </submittedName>
</protein>
<dbReference type="EnsemblMetazoa" id="GAUT027636-RA">
    <property type="protein sequence ID" value="GAUT027636-PA"/>
    <property type="gene ID" value="GAUT027636"/>
</dbReference>
<evidence type="ECO:0000313" key="1">
    <source>
        <dbReference type="EnsemblMetazoa" id="GAUT027636-PA"/>
    </source>
</evidence>
<dbReference type="Proteomes" id="UP000078200">
    <property type="component" value="Unassembled WGS sequence"/>
</dbReference>
<accession>A0A1A9V6N3</accession>
<name>A0A1A9V6N3_GLOAU</name>
<dbReference type="AlphaFoldDB" id="A0A1A9V6N3"/>
<reference evidence="1" key="1">
    <citation type="submission" date="2020-05" db="UniProtKB">
        <authorList>
            <consortium name="EnsemblMetazoa"/>
        </authorList>
    </citation>
    <scope>IDENTIFICATION</scope>
    <source>
        <strain evidence="1">TTRI</strain>
    </source>
</reference>
<organism evidence="1 2">
    <name type="scientific">Glossina austeni</name>
    <name type="common">Savannah tsetse fly</name>
    <dbReference type="NCBI Taxonomy" id="7395"/>
    <lineage>
        <taxon>Eukaryota</taxon>
        <taxon>Metazoa</taxon>
        <taxon>Ecdysozoa</taxon>
        <taxon>Arthropoda</taxon>
        <taxon>Hexapoda</taxon>
        <taxon>Insecta</taxon>
        <taxon>Pterygota</taxon>
        <taxon>Neoptera</taxon>
        <taxon>Endopterygota</taxon>
        <taxon>Diptera</taxon>
        <taxon>Brachycera</taxon>
        <taxon>Muscomorpha</taxon>
        <taxon>Hippoboscoidea</taxon>
        <taxon>Glossinidae</taxon>
        <taxon>Glossina</taxon>
    </lineage>
</organism>
<sequence length="109" mass="12013">MIVVPSKGQQFAMTLQAVKLSDKSQTIHFKRTANNSINMAQTHTKAVKKSSNRINVLGKAVTCKAAPNINSSKEQPMAVVNPKSKSFRYSRSLSLSRNLNVIRSTCSDF</sequence>
<proteinExistence type="predicted"/>
<evidence type="ECO:0000313" key="2">
    <source>
        <dbReference type="Proteomes" id="UP000078200"/>
    </source>
</evidence>